<reference evidence="7 8" key="1">
    <citation type="submission" date="2016-11" db="EMBL/GenBank/DDBJ databases">
        <authorList>
            <person name="Jaros S."/>
            <person name="Januszkiewicz K."/>
            <person name="Wedrychowicz H."/>
        </authorList>
    </citation>
    <scope>NUCLEOTIDE SEQUENCE [LARGE SCALE GENOMIC DNA]</scope>
    <source>
        <strain evidence="7 8">DSM 14828</strain>
    </source>
</reference>
<proteinExistence type="inferred from homology"/>
<dbReference type="InterPro" id="IPR036188">
    <property type="entry name" value="FAD/NAD-bd_sf"/>
</dbReference>
<evidence type="ECO:0000256" key="3">
    <source>
        <dbReference type="ARBA" id="ARBA00022630"/>
    </source>
</evidence>
<dbReference type="InterPro" id="IPR016156">
    <property type="entry name" value="FAD/NAD-linked_Rdtase_dimer_sf"/>
</dbReference>
<gene>
    <name evidence="7" type="ORF">SAMN02746064_00515</name>
</gene>
<evidence type="ECO:0000259" key="6">
    <source>
        <dbReference type="Pfam" id="PF07992"/>
    </source>
</evidence>
<evidence type="ECO:0000259" key="5">
    <source>
        <dbReference type="Pfam" id="PF02852"/>
    </source>
</evidence>
<protein>
    <submittedName>
        <fullName evidence="7">NADPH-dependent 2,4-dienoyl-CoA reductase, sulfur reductase</fullName>
    </submittedName>
</protein>
<dbReference type="EMBL" id="FQTU01000002">
    <property type="protein sequence ID" value="SHE44631.1"/>
    <property type="molecule type" value="Genomic_DNA"/>
</dbReference>
<evidence type="ECO:0000256" key="1">
    <source>
        <dbReference type="ARBA" id="ARBA00001974"/>
    </source>
</evidence>
<dbReference type="GO" id="GO:0016491">
    <property type="term" value="F:oxidoreductase activity"/>
    <property type="evidence" value="ECO:0007669"/>
    <property type="project" value="InterPro"/>
</dbReference>
<dbReference type="RefSeq" id="WP_073269508.1">
    <property type="nucleotide sequence ID" value="NZ_FQTU01000002.1"/>
</dbReference>
<dbReference type="Pfam" id="PF02852">
    <property type="entry name" value="Pyr_redox_dim"/>
    <property type="match status" value="1"/>
</dbReference>
<evidence type="ECO:0000313" key="8">
    <source>
        <dbReference type="Proteomes" id="UP000184251"/>
    </source>
</evidence>
<accession>A0A1M4TJH5</accession>
<name>A0A1M4TJH5_9FIRM</name>
<evidence type="ECO:0000256" key="2">
    <source>
        <dbReference type="ARBA" id="ARBA00009130"/>
    </source>
</evidence>
<evidence type="ECO:0000256" key="4">
    <source>
        <dbReference type="ARBA" id="ARBA00022827"/>
    </source>
</evidence>
<dbReference type="PRINTS" id="PR00411">
    <property type="entry name" value="PNDRDTASEI"/>
</dbReference>
<sequence length="453" mass="48994">MKVLVIGGVAGGASFAARYRRLDKKSEITIIDRGEYISFANCGLPYYVGNVIDDRAKLFVHTPESMKEKFNIDVKIKNDVLKIDPSRKVVSVKNLLTGDIYEEPYDKLVIATGSSPLKPPIPGIDGNNIFTLWTIPDTDKIKNHIEKTSAKKAAVIGGGFIGIEMAENLHALGIEVSIIEMADQVMAPLDKEMSEYLHAHLKDMGVNLILEDGVKEFLPKENKTVVVTSTGKKIEADLIILSIGIKPNSFLAKDAGLTIGQRGGIVVDKAMVTSNPDIYAVGDVIEVEDFVNKVPTMIPLAGPANKQGRIAANNLAGIADYYSGTQGTAAVKVFELIASSTGTNEKTLQKLGKVKGSDYEIIKIDASNHAEYYPGSQTLHIKVIFSLSDGKILGAQIVGGDGTDKRIDILATALRLGGRINDLKELELAYAPPYSTSKDPINIIGFISEKFFD</sequence>
<dbReference type="AlphaFoldDB" id="A0A1M4TJH5"/>
<keyword evidence="4" id="KW-0274">FAD</keyword>
<organism evidence="7 8">
    <name type="scientific">Alkalibacter saccharofermentans DSM 14828</name>
    <dbReference type="NCBI Taxonomy" id="1120975"/>
    <lineage>
        <taxon>Bacteria</taxon>
        <taxon>Bacillati</taxon>
        <taxon>Bacillota</taxon>
        <taxon>Clostridia</taxon>
        <taxon>Eubacteriales</taxon>
        <taxon>Eubacteriaceae</taxon>
        <taxon>Alkalibacter</taxon>
    </lineage>
</organism>
<comment type="similarity">
    <text evidence="2">Belongs to the class-III pyridine nucleotide-disulfide oxidoreductase family.</text>
</comment>
<dbReference type="Pfam" id="PF07992">
    <property type="entry name" value="Pyr_redox_2"/>
    <property type="match status" value="1"/>
</dbReference>
<comment type="cofactor">
    <cofactor evidence="1">
        <name>FAD</name>
        <dbReference type="ChEBI" id="CHEBI:57692"/>
    </cofactor>
</comment>
<dbReference type="PRINTS" id="PR00368">
    <property type="entry name" value="FADPNR"/>
</dbReference>
<feature type="domain" description="FAD/NAD(P)-binding" evidence="6">
    <location>
        <begin position="1"/>
        <end position="295"/>
    </location>
</feature>
<dbReference type="STRING" id="1120975.SAMN02746064_00515"/>
<dbReference type="InterPro" id="IPR004099">
    <property type="entry name" value="Pyr_nucl-diS_OxRdtase_dimer"/>
</dbReference>
<dbReference type="InterPro" id="IPR023753">
    <property type="entry name" value="FAD/NAD-binding_dom"/>
</dbReference>
<dbReference type="Proteomes" id="UP000184251">
    <property type="component" value="Unassembled WGS sequence"/>
</dbReference>
<keyword evidence="3" id="KW-0285">Flavoprotein</keyword>
<dbReference type="SUPFAM" id="SSF51905">
    <property type="entry name" value="FAD/NAD(P)-binding domain"/>
    <property type="match status" value="1"/>
</dbReference>
<dbReference type="SUPFAM" id="SSF55424">
    <property type="entry name" value="FAD/NAD-linked reductases, dimerisation (C-terminal) domain"/>
    <property type="match status" value="1"/>
</dbReference>
<dbReference type="InterPro" id="IPR050260">
    <property type="entry name" value="FAD-bd_OxRdtase"/>
</dbReference>
<dbReference type="OrthoDB" id="9802028at2"/>
<evidence type="ECO:0000313" key="7">
    <source>
        <dbReference type="EMBL" id="SHE44631.1"/>
    </source>
</evidence>
<dbReference type="PANTHER" id="PTHR43429">
    <property type="entry name" value="PYRIDINE NUCLEOTIDE-DISULFIDE OXIDOREDUCTASE DOMAIN-CONTAINING"/>
    <property type="match status" value="1"/>
</dbReference>
<dbReference type="Gene3D" id="3.50.50.60">
    <property type="entry name" value="FAD/NAD(P)-binding domain"/>
    <property type="match status" value="2"/>
</dbReference>
<feature type="domain" description="Pyridine nucleotide-disulphide oxidoreductase dimerisation" evidence="5">
    <location>
        <begin position="329"/>
        <end position="435"/>
    </location>
</feature>
<keyword evidence="8" id="KW-1185">Reference proteome</keyword>